<dbReference type="Proteomes" id="UP000182836">
    <property type="component" value="Unassembled WGS sequence"/>
</dbReference>
<proteinExistence type="predicted"/>
<dbReference type="SUPFAM" id="SSF50494">
    <property type="entry name" value="Trypsin-like serine proteases"/>
    <property type="match status" value="1"/>
</dbReference>
<dbReference type="InterPro" id="IPR008763">
    <property type="entry name" value="Peptidase_S55"/>
</dbReference>
<feature type="domain" description="Peptidase S55" evidence="3">
    <location>
        <begin position="199"/>
        <end position="438"/>
    </location>
</feature>
<evidence type="ECO:0000313" key="6">
    <source>
        <dbReference type="Proteomes" id="UP000037269"/>
    </source>
</evidence>
<dbReference type="RefSeq" id="WP_043066131.1">
    <property type="nucleotide sequence ID" value="NZ_BJOA01000029.1"/>
</dbReference>
<reference evidence="5 7" key="2">
    <citation type="submission" date="2016-10" db="EMBL/GenBank/DDBJ databases">
        <authorList>
            <person name="de Groot N.N."/>
        </authorList>
    </citation>
    <scope>NUCLEOTIDE SEQUENCE [LARGE SCALE GENOMIC DNA]</scope>
    <source>
        <strain evidence="5 7">DSM 2895</strain>
    </source>
</reference>
<dbReference type="InterPro" id="IPR009003">
    <property type="entry name" value="Peptidase_S1_PA"/>
</dbReference>
<dbReference type="Gene3D" id="2.30.42.10">
    <property type="match status" value="1"/>
</dbReference>
<dbReference type="InterPro" id="IPR014219">
    <property type="entry name" value="SpoIVB"/>
</dbReference>
<dbReference type="STRING" id="47500.AF333_09130"/>
<dbReference type="Proteomes" id="UP000037269">
    <property type="component" value="Unassembled WGS sequence"/>
</dbReference>
<accession>A0A0D1X7N6</accession>
<dbReference type="InterPro" id="IPR041489">
    <property type="entry name" value="PDZ_6"/>
</dbReference>
<dbReference type="NCBIfam" id="TIGR02860">
    <property type="entry name" value="spore_IV_B"/>
    <property type="match status" value="1"/>
</dbReference>
<keyword evidence="1" id="KW-0378">Hydrolase</keyword>
<feature type="signal peptide" evidence="2">
    <location>
        <begin position="1"/>
        <end position="32"/>
    </location>
</feature>
<evidence type="ECO:0000256" key="1">
    <source>
        <dbReference type="ARBA" id="ARBA00022825"/>
    </source>
</evidence>
<keyword evidence="2" id="KW-0732">Signal</keyword>
<dbReference type="Pfam" id="PF05580">
    <property type="entry name" value="Peptidase_S55"/>
    <property type="match status" value="1"/>
</dbReference>
<dbReference type="AlphaFoldDB" id="A0A0D1X7N6"/>
<sequence>MNTRNKKKTIIGCIVIALALLTFSSTPFQQFASFPEKIRMFQGSLAQLSLTMPVTATLTSTDPDVVHVSSAVASEQVDLRKPLTIQPGKPGGAKLTVKLGSIPVKTVDVEVLPELKVIPGGQSIGVQLHTAGVLVVGHHLVESQGKKFSPGEVADIKVGDMITGIDSTRIRSMDEVGKLVDEAGKRGKTVKLEIVRGKQTLVADLKPALDDKDKKYRMGLYIRDSAAGVGTLTFFEPKSQKYGALGHVISDMDTGKPITVGEGHVVQSSVTSIEPGKSGAPGEKYATFRNERVKLGTIEKNTPFGIFGKMNQLPAQALETQPIPIALGEQVKPGPAEIYTVVDDQKVEKFKIEIVNVVPQKYPATKGLILKVTDPVLLKKTGGIVQGMSGSPIIQDGKLVGAVTHVFVNDPTSGYGTYIEWMLQDAGIDLRKEMDEKRRAS</sequence>
<dbReference type="GO" id="GO:0008236">
    <property type="term" value="F:serine-type peptidase activity"/>
    <property type="evidence" value="ECO:0007669"/>
    <property type="project" value="UniProtKB-KW"/>
</dbReference>
<keyword evidence="6" id="KW-1185">Reference proteome</keyword>
<keyword evidence="1" id="KW-0645">Protease</keyword>
<dbReference type="PATRIC" id="fig|47500.12.peg.3361"/>
<dbReference type="Pfam" id="PF17820">
    <property type="entry name" value="PDZ_6"/>
    <property type="match status" value="1"/>
</dbReference>
<dbReference type="InterPro" id="IPR036034">
    <property type="entry name" value="PDZ_sf"/>
</dbReference>
<dbReference type="GeneID" id="42305362"/>
<evidence type="ECO:0000259" key="3">
    <source>
        <dbReference type="PROSITE" id="PS51494"/>
    </source>
</evidence>
<dbReference type="PROSITE" id="PS51494">
    <property type="entry name" value="SPOIVB"/>
    <property type="match status" value="1"/>
</dbReference>
<protein>
    <submittedName>
        <fullName evidence="5">Stage IV sporulation protein B</fullName>
    </submittedName>
</protein>
<dbReference type="SUPFAM" id="SSF50156">
    <property type="entry name" value="PDZ domain-like"/>
    <property type="match status" value="1"/>
</dbReference>
<feature type="chain" id="PRO_5014222774" evidence="2">
    <location>
        <begin position="33"/>
        <end position="441"/>
    </location>
</feature>
<dbReference type="SMART" id="SM00228">
    <property type="entry name" value="PDZ"/>
    <property type="match status" value="1"/>
</dbReference>
<evidence type="ECO:0000313" key="7">
    <source>
        <dbReference type="Proteomes" id="UP000182836"/>
    </source>
</evidence>
<name>A0A0D1X7N6_ANEMI</name>
<organism evidence="4 6">
    <name type="scientific">Aneurinibacillus migulanus</name>
    <name type="common">Bacillus migulanus</name>
    <dbReference type="NCBI Taxonomy" id="47500"/>
    <lineage>
        <taxon>Bacteria</taxon>
        <taxon>Bacillati</taxon>
        <taxon>Bacillota</taxon>
        <taxon>Bacilli</taxon>
        <taxon>Bacillales</taxon>
        <taxon>Paenibacillaceae</taxon>
        <taxon>Aneurinibacillus group</taxon>
        <taxon>Aneurinibacillus</taxon>
    </lineage>
</organism>
<dbReference type="OrthoDB" id="9765242at2"/>
<evidence type="ECO:0000313" key="5">
    <source>
        <dbReference type="EMBL" id="SDI31764.1"/>
    </source>
</evidence>
<gene>
    <name evidence="4" type="ORF">AF333_09130</name>
    <name evidence="5" type="ORF">SAMN04487909_10352</name>
</gene>
<dbReference type="EMBL" id="FNED01000003">
    <property type="protein sequence ID" value="SDI31764.1"/>
    <property type="molecule type" value="Genomic_DNA"/>
</dbReference>
<dbReference type="EMBL" id="LGUG01000004">
    <property type="protein sequence ID" value="KON95609.1"/>
    <property type="molecule type" value="Genomic_DNA"/>
</dbReference>
<evidence type="ECO:0000256" key="2">
    <source>
        <dbReference type="SAM" id="SignalP"/>
    </source>
</evidence>
<keyword evidence="1" id="KW-0720">Serine protease</keyword>
<reference evidence="4 6" key="1">
    <citation type="submission" date="2015-07" db="EMBL/GenBank/DDBJ databases">
        <title>Fjat-14205 dsm 2895.</title>
        <authorList>
            <person name="Liu B."/>
            <person name="Wang J."/>
            <person name="Zhu Y."/>
            <person name="Liu G."/>
            <person name="Chen Q."/>
            <person name="Chen Z."/>
            <person name="Lan J."/>
            <person name="Che J."/>
            <person name="Ge C."/>
            <person name="Shi H."/>
            <person name="Pan Z."/>
            <person name="Liu X."/>
        </authorList>
    </citation>
    <scope>NUCLEOTIDE SEQUENCE [LARGE SCALE GENOMIC DNA]</scope>
    <source>
        <strain evidence="4 6">DSM 2895</strain>
    </source>
</reference>
<evidence type="ECO:0000313" key="4">
    <source>
        <dbReference type="EMBL" id="KON95609.1"/>
    </source>
</evidence>
<dbReference type="InterPro" id="IPR001478">
    <property type="entry name" value="PDZ"/>
</dbReference>